<gene>
    <name evidence="3" type="ORF">HU715_000200</name>
    <name evidence="2" type="ORF">HU715_05880</name>
</gene>
<evidence type="ECO:0000259" key="1">
    <source>
        <dbReference type="Pfam" id="PF13175"/>
    </source>
</evidence>
<keyword evidence="3" id="KW-0067">ATP-binding</keyword>
<dbReference type="EMBL" id="JABWRB020000001">
    <property type="protein sequence ID" value="MBV4493760.1"/>
    <property type="molecule type" value="Genomic_DNA"/>
</dbReference>
<dbReference type="Gene3D" id="3.40.50.300">
    <property type="entry name" value="P-loop containing nucleotide triphosphate hydrolases"/>
    <property type="match status" value="2"/>
</dbReference>
<reference evidence="2 4" key="1">
    <citation type="journal article" date="2020" name="Microorganisms">
        <title>Reliable Identification of Environmental Pseudomonas Isolates Using the rpoD Gene.</title>
        <authorList>
            <consortium name="The Broad Institute Genome Sequencing Platform"/>
            <person name="Girard L."/>
            <person name="Lood C."/>
            <person name="Rokni-Zadeh H."/>
            <person name="van Noort V."/>
            <person name="Lavigne R."/>
            <person name="De Mot R."/>
        </authorList>
    </citation>
    <scope>NUCLEOTIDE SEQUENCE</scope>
    <source>
        <strain evidence="2 4">SWRI12</strain>
    </source>
</reference>
<dbReference type="GO" id="GO:0006302">
    <property type="term" value="P:double-strand break repair"/>
    <property type="evidence" value="ECO:0007669"/>
    <property type="project" value="TreeGrafter"/>
</dbReference>
<protein>
    <submittedName>
        <fullName evidence="2">AAA family ATPase</fullName>
    </submittedName>
    <submittedName>
        <fullName evidence="3">ATP-binding protein</fullName>
    </submittedName>
</protein>
<dbReference type="AlphaFoldDB" id="A0A923JJD9"/>
<dbReference type="PANTHER" id="PTHR32182">
    <property type="entry name" value="DNA REPLICATION AND REPAIR PROTEIN RECF"/>
    <property type="match status" value="1"/>
</dbReference>
<dbReference type="Pfam" id="PF13175">
    <property type="entry name" value="AAA_15"/>
    <property type="match status" value="1"/>
</dbReference>
<dbReference type="SUPFAM" id="SSF52540">
    <property type="entry name" value="P-loop containing nucleoside triphosphate hydrolases"/>
    <property type="match status" value="1"/>
</dbReference>
<organism evidence="2">
    <name type="scientific">Pseudomonas zanjanensis</name>
    <dbReference type="NCBI Taxonomy" id="2745496"/>
    <lineage>
        <taxon>Bacteria</taxon>
        <taxon>Pseudomonadati</taxon>
        <taxon>Pseudomonadota</taxon>
        <taxon>Gammaproteobacteria</taxon>
        <taxon>Pseudomonadales</taxon>
        <taxon>Pseudomonadaceae</taxon>
        <taxon>Pseudomonas</taxon>
    </lineage>
</organism>
<dbReference type="PANTHER" id="PTHR32182:SF23">
    <property type="entry name" value="ATP BINDING PROTEIN"/>
    <property type="match status" value="1"/>
</dbReference>
<feature type="domain" description="Endonuclease GajA/Old nuclease/RecF-like AAA" evidence="1">
    <location>
        <begin position="51"/>
        <end position="477"/>
    </location>
</feature>
<dbReference type="Proteomes" id="UP000636518">
    <property type="component" value="Unassembled WGS sequence"/>
</dbReference>
<dbReference type="InterPro" id="IPR041685">
    <property type="entry name" value="AAA_GajA/Old/RecF-like"/>
</dbReference>
<reference evidence="3" key="3">
    <citation type="submission" date="2021-06" db="EMBL/GenBank/DDBJ databases">
        <title>Updating the genus Pseudomonas: Description of 43 new species and partition of the Pseudomonas putida group.</title>
        <authorList>
            <person name="Girard L."/>
            <person name="Lood C."/>
            <person name="Vandamme P."/>
            <person name="Rokni-Zadeh H."/>
            <person name="Van Noort V."/>
            <person name="Hofte M."/>
            <person name="Lavigne R."/>
            <person name="De Mot R."/>
        </authorList>
    </citation>
    <scope>NUCLEOTIDE SEQUENCE</scope>
    <source>
        <strain evidence="3">SWRI12</strain>
    </source>
</reference>
<comment type="caution">
    <text evidence="2">The sequence shown here is derived from an EMBL/GenBank/DDBJ whole genome shotgun (WGS) entry which is preliminary data.</text>
</comment>
<name>A0A923JJD9_9PSED</name>
<keyword evidence="3" id="KW-0547">Nucleotide-binding</keyword>
<dbReference type="GO" id="GO:0005524">
    <property type="term" value="F:ATP binding"/>
    <property type="evidence" value="ECO:0007669"/>
    <property type="project" value="UniProtKB-KW"/>
</dbReference>
<dbReference type="GO" id="GO:0000731">
    <property type="term" value="P:DNA synthesis involved in DNA repair"/>
    <property type="evidence" value="ECO:0007669"/>
    <property type="project" value="TreeGrafter"/>
</dbReference>
<dbReference type="InterPro" id="IPR027417">
    <property type="entry name" value="P-loop_NTPase"/>
</dbReference>
<reference evidence="2" key="2">
    <citation type="submission" date="2020-07" db="EMBL/GenBank/DDBJ databases">
        <authorList>
            <person name="Lood C."/>
            <person name="Girard L."/>
        </authorList>
    </citation>
    <scope>NUCLEOTIDE SEQUENCE</scope>
    <source>
        <strain evidence="2">SWRI12</strain>
    </source>
</reference>
<sequence length="569" mass="65170">MILAHIFIAEHKALRRINVPLNGSFRCTFHNSILHLSKPKNTAEYYHDRYCSALIGPNGVGKSSVLDILETLNGTSDSSALIIFFDETEEKYHICPINISPKEIKETTCDKEFVFVTNSAQFLSDHNINFVKINSISSSEDTLNFKKTKHSPNIHNLTIYENVKNNARQRKYFEKLLAYFRDSFNREEFMEEIVFEFVFSSSPITIAKRSIEAIASEKEFIEKWITYEPQFELSDSEISHGAVFQKLIELNFLSISSALAKASNAEEKTLPSILFQFDKTYHVSAIGMSTANRLRKAIKDLEIADWPDFVQNPINQGESEEPFSKDQINFGNLQALLENYLEIFEEIATILFDYCYDGEKLNLKSVKTDYYDAVQDLTGAINRLPSNIANNISWGWRGISSGELARTHIFSESYHYLKSIDSKSNTIFVFDEADLYLHPEWQRTFIQEMLDHLRLIEASRDIKTSQIVICTHSPIIISDFLPDDIASLTKNEDGDIVVTNSYGFGNSIVDIYIKGMHLTSTFGEHARRKIEYLLRKAEQSALTSADRELISNIPNPNTRNFLLNHDKDQ</sequence>
<proteinExistence type="predicted"/>
<keyword evidence="4" id="KW-1185">Reference proteome</keyword>
<dbReference type="RefSeq" id="WP_186705421.1">
    <property type="nucleotide sequence ID" value="NZ_JABWRB020000001.1"/>
</dbReference>
<accession>A0A923JJD9</accession>
<dbReference type="EMBL" id="JABWRB010000005">
    <property type="protein sequence ID" value="MBC3389174.1"/>
    <property type="molecule type" value="Genomic_DNA"/>
</dbReference>
<evidence type="ECO:0000313" key="4">
    <source>
        <dbReference type="Proteomes" id="UP000636518"/>
    </source>
</evidence>
<evidence type="ECO:0000313" key="2">
    <source>
        <dbReference type="EMBL" id="MBC3389174.1"/>
    </source>
</evidence>
<evidence type="ECO:0000313" key="3">
    <source>
        <dbReference type="EMBL" id="MBV4493760.1"/>
    </source>
</evidence>